<dbReference type="RefSeq" id="WP_220226851.1">
    <property type="nucleotide sequence ID" value="NZ_JAICBX010000001.1"/>
</dbReference>
<feature type="DNA-binding region" description="H-T-H motif" evidence="2">
    <location>
        <begin position="248"/>
        <end position="267"/>
    </location>
</feature>
<gene>
    <name evidence="4" type="ORF">K1W69_03020</name>
</gene>
<dbReference type="Gene3D" id="1.10.357.10">
    <property type="entry name" value="Tetracycline Repressor, domain 2"/>
    <property type="match status" value="2"/>
</dbReference>
<dbReference type="EMBL" id="JAICBX010000001">
    <property type="protein sequence ID" value="MBW8636146.1"/>
    <property type="molecule type" value="Genomic_DNA"/>
</dbReference>
<evidence type="ECO:0000313" key="5">
    <source>
        <dbReference type="Proteomes" id="UP001196509"/>
    </source>
</evidence>
<dbReference type="AlphaFoldDB" id="A0AAE2ZH55"/>
<proteinExistence type="predicted"/>
<dbReference type="Pfam" id="PF00440">
    <property type="entry name" value="TetR_N"/>
    <property type="match status" value="2"/>
</dbReference>
<comment type="caution">
    <text evidence="4">The sequence shown here is derived from an EMBL/GenBank/DDBJ whole genome shotgun (WGS) entry which is preliminary data.</text>
</comment>
<name>A0AAE2ZH55_9HYPH</name>
<keyword evidence="1 2" id="KW-0238">DNA-binding</keyword>
<dbReference type="Proteomes" id="UP001196509">
    <property type="component" value="Unassembled WGS sequence"/>
</dbReference>
<evidence type="ECO:0000259" key="3">
    <source>
        <dbReference type="PROSITE" id="PS50977"/>
    </source>
</evidence>
<dbReference type="GO" id="GO:0003677">
    <property type="term" value="F:DNA binding"/>
    <property type="evidence" value="ECO:0007669"/>
    <property type="project" value="UniProtKB-UniRule"/>
</dbReference>
<dbReference type="PRINTS" id="PR00455">
    <property type="entry name" value="HTHTETR"/>
</dbReference>
<feature type="domain" description="HTH tetR-type" evidence="3">
    <location>
        <begin position="15"/>
        <end position="75"/>
    </location>
</feature>
<organism evidence="4 5">
    <name type="scientific">Flavimaribacter sediminis</name>
    <dbReference type="NCBI Taxonomy" id="2865987"/>
    <lineage>
        <taxon>Bacteria</taxon>
        <taxon>Pseudomonadati</taxon>
        <taxon>Pseudomonadota</taxon>
        <taxon>Alphaproteobacteria</taxon>
        <taxon>Hyphomicrobiales</taxon>
        <taxon>Rhizobiaceae</taxon>
        <taxon>Flavimaribacter</taxon>
    </lineage>
</organism>
<protein>
    <submittedName>
        <fullName evidence="4">TetR/AcrR family transcriptional regulator</fullName>
    </submittedName>
</protein>
<dbReference type="PANTHER" id="PTHR43479">
    <property type="entry name" value="ACREF/ENVCD OPERON REPRESSOR-RELATED"/>
    <property type="match status" value="1"/>
</dbReference>
<keyword evidence="5" id="KW-1185">Reference proteome</keyword>
<evidence type="ECO:0000313" key="4">
    <source>
        <dbReference type="EMBL" id="MBW8636146.1"/>
    </source>
</evidence>
<dbReference type="PROSITE" id="PS50977">
    <property type="entry name" value="HTH_TETR_2"/>
    <property type="match status" value="2"/>
</dbReference>
<dbReference type="PROSITE" id="PS01081">
    <property type="entry name" value="HTH_TETR_1"/>
    <property type="match status" value="1"/>
</dbReference>
<dbReference type="InterPro" id="IPR050624">
    <property type="entry name" value="HTH-type_Tx_Regulator"/>
</dbReference>
<evidence type="ECO:0000256" key="2">
    <source>
        <dbReference type="PROSITE-ProRule" id="PRU00335"/>
    </source>
</evidence>
<reference evidence="4" key="1">
    <citation type="submission" date="2021-08" db="EMBL/GenBank/DDBJ databases">
        <title>Hoeflea bacterium WL0058 sp. nov., isolated from the sediment.</title>
        <authorList>
            <person name="Wang L."/>
            <person name="Zhang D."/>
        </authorList>
    </citation>
    <scope>NUCLEOTIDE SEQUENCE</scope>
    <source>
        <strain evidence="4">WL0058</strain>
    </source>
</reference>
<dbReference type="InterPro" id="IPR009057">
    <property type="entry name" value="Homeodomain-like_sf"/>
</dbReference>
<feature type="domain" description="HTH tetR-type" evidence="3">
    <location>
        <begin position="225"/>
        <end position="285"/>
    </location>
</feature>
<accession>A0AAE2ZH55</accession>
<sequence>MKTARKKKSRGDQQRERREALISAGLRIVSRYGYVNASVSRVTAAAGLAQGTLYSYFESHQAYLEELLKVEGARFFRLINKHTVISDNFFDTERSAFLAYSRYLKRHPYFLRVLTDAESAAPTSYAQHMDRVEGRYLKALQRAADEGQLRLQNKDSFRDIGEVLGGSYGHLGLGAQARPFDGDATNGLFPEWVADTYIGFIRRGFDEPIEARMPSSVPLAENQSMTTREALLEAAARVVWNVGFGDATIKAIVEEADLAVGTFYSHFESQQEIFDELLNHVRAKMVAHVRLFVAGNTRFIDREYAGFVGFFDYLRHQPWYIRIESAAAVYATETYRRHFFDLADSYVRTMRRAQANGELLRFEERDLPALAYIMMAARHYFAARYLPPTATDRSLPGHVFDTYRSFLEQGLEAR</sequence>
<evidence type="ECO:0000256" key="1">
    <source>
        <dbReference type="ARBA" id="ARBA00023125"/>
    </source>
</evidence>
<dbReference type="PANTHER" id="PTHR43479:SF11">
    <property type="entry name" value="ACREF_ENVCD OPERON REPRESSOR-RELATED"/>
    <property type="match status" value="1"/>
</dbReference>
<dbReference type="InterPro" id="IPR001647">
    <property type="entry name" value="HTH_TetR"/>
</dbReference>
<dbReference type="SUPFAM" id="SSF46689">
    <property type="entry name" value="Homeodomain-like"/>
    <property type="match status" value="2"/>
</dbReference>
<dbReference type="InterPro" id="IPR023772">
    <property type="entry name" value="DNA-bd_HTH_TetR-type_CS"/>
</dbReference>
<feature type="DNA-binding region" description="H-T-H motif" evidence="2">
    <location>
        <begin position="38"/>
        <end position="57"/>
    </location>
</feature>